<dbReference type="Gene3D" id="3.30.160.20">
    <property type="match status" value="1"/>
</dbReference>
<evidence type="ECO:0000259" key="18">
    <source>
        <dbReference type="PROSITE" id="PS50142"/>
    </source>
</evidence>
<dbReference type="FunFam" id="1.10.1520.10:FF:000001">
    <property type="entry name" value="Ribonuclease 3"/>
    <property type="match status" value="1"/>
</dbReference>
<dbReference type="AlphaFoldDB" id="A0A1S1V8E2"/>
<dbReference type="PANTHER" id="PTHR11207">
    <property type="entry name" value="RIBONUCLEASE III"/>
    <property type="match status" value="1"/>
</dbReference>
<keyword evidence="20" id="KW-1185">Reference proteome</keyword>
<feature type="binding site" evidence="15">
    <location>
        <position position="119"/>
    </location>
    <ligand>
        <name>Mg(2+)</name>
        <dbReference type="ChEBI" id="CHEBI:18420"/>
    </ligand>
</feature>
<dbReference type="GO" id="GO:0010468">
    <property type="term" value="P:regulation of gene expression"/>
    <property type="evidence" value="ECO:0007669"/>
    <property type="project" value="TreeGrafter"/>
</dbReference>
<evidence type="ECO:0000256" key="3">
    <source>
        <dbReference type="ARBA" id="ARBA00010183"/>
    </source>
</evidence>
<feature type="region of interest" description="Disordered" evidence="16">
    <location>
        <begin position="207"/>
        <end position="232"/>
    </location>
</feature>
<dbReference type="SUPFAM" id="SSF54768">
    <property type="entry name" value="dsRNA-binding domain-like"/>
    <property type="match status" value="1"/>
</dbReference>
<keyword evidence="15" id="KW-0699">rRNA-binding</keyword>
<feature type="active site" evidence="15">
    <location>
        <position position="122"/>
    </location>
</feature>
<dbReference type="PROSITE" id="PS00517">
    <property type="entry name" value="RNASE_3_1"/>
    <property type="match status" value="1"/>
</dbReference>
<evidence type="ECO:0000256" key="2">
    <source>
        <dbReference type="ARBA" id="ARBA00004496"/>
    </source>
</evidence>
<proteinExistence type="inferred from homology"/>
<keyword evidence="7 15" id="KW-0507">mRNA processing</keyword>
<evidence type="ECO:0000256" key="4">
    <source>
        <dbReference type="ARBA" id="ARBA00011738"/>
    </source>
</evidence>
<dbReference type="PANTHER" id="PTHR11207:SF0">
    <property type="entry name" value="RIBONUCLEASE 3"/>
    <property type="match status" value="1"/>
</dbReference>
<keyword evidence="12 15" id="KW-0378">Hydrolase</keyword>
<organism evidence="19 20">
    <name type="scientific">Andreesenia angusta</name>
    <dbReference type="NCBI Taxonomy" id="39480"/>
    <lineage>
        <taxon>Bacteria</taxon>
        <taxon>Bacillati</taxon>
        <taxon>Bacillota</taxon>
        <taxon>Tissierellia</taxon>
        <taxon>Tissierellales</taxon>
        <taxon>Gottschalkiaceae</taxon>
        <taxon>Andreesenia</taxon>
    </lineage>
</organism>
<evidence type="ECO:0000313" key="20">
    <source>
        <dbReference type="Proteomes" id="UP000180254"/>
    </source>
</evidence>
<dbReference type="CDD" id="cd00593">
    <property type="entry name" value="RIBOc"/>
    <property type="match status" value="1"/>
</dbReference>
<comment type="catalytic activity">
    <reaction evidence="1 15">
        <text>Endonucleolytic cleavage to 5'-phosphomonoester.</text>
        <dbReference type="EC" id="3.1.26.3"/>
    </reaction>
</comment>
<feature type="binding site" evidence="15">
    <location>
        <position position="122"/>
    </location>
    <ligand>
        <name>Mg(2+)</name>
        <dbReference type="ChEBI" id="CHEBI:18420"/>
    </ligand>
</feature>
<dbReference type="SMART" id="SM00358">
    <property type="entry name" value="DSRM"/>
    <property type="match status" value="1"/>
</dbReference>
<keyword evidence="10 15" id="KW-0479">Metal-binding</keyword>
<dbReference type="PROSITE" id="PS50142">
    <property type="entry name" value="RNASE_3_2"/>
    <property type="match status" value="1"/>
</dbReference>
<dbReference type="InterPro" id="IPR036389">
    <property type="entry name" value="RNase_III_sf"/>
</dbReference>
<dbReference type="GO" id="GO:0006364">
    <property type="term" value="P:rRNA processing"/>
    <property type="evidence" value="ECO:0007669"/>
    <property type="project" value="UniProtKB-UniRule"/>
</dbReference>
<comment type="cofactor">
    <cofactor evidence="15">
        <name>Mg(2+)</name>
        <dbReference type="ChEBI" id="CHEBI:18420"/>
    </cofactor>
</comment>
<dbReference type="CDD" id="cd10845">
    <property type="entry name" value="DSRM_RNAse_III_family"/>
    <property type="match status" value="1"/>
</dbReference>
<dbReference type="GO" id="GO:0008033">
    <property type="term" value="P:tRNA processing"/>
    <property type="evidence" value="ECO:0007669"/>
    <property type="project" value="UniProtKB-KW"/>
</dbReference>
<dbReference type="SMART" id="SM00535">
    <property type="entry name" value="RIBOc"/>
    <property type="match status" value="1"/>
</dbReference>
<keyword evidence="6 15" id="KW-0698">rRNA processing</keyword>
<keyword evidence="13 15" id="KW-0460">Magnesium</keyword>
<keyword evidence="11 15" id="KW-0255">Endonuclease</keyword>
<dbReference type="EC" id="3.1.26.3" evidence="15"/>
<sequence length="232" mass="26082">MNRVIKFQERISYRFNDMDTARTALTHSSYANERKGKNISYNERLEFLGDSVLGIVVSDYIFKECPNRPEGELTKLRATIVCEGALAIGAREAELGKYLYLGKGEEYTGGRNRDSVLADAFEAVIGALYLDGGIEHSRDFIFKYLGGVIGRALSGEDLFKDYKTQLQELLQRDSSVKIEYRLEREDGPDHSKLFYTGVYVDDDLKGIGSGKSKKESEQNAAKEALSKESEDE</sequence>
<feature type="binding site" evidence="15">
    <location>
        <position position="46"/>
    </location>
    <ligand>
        <name>Mg(2+)</name>
        <dbReference type="ChEBI" id="CHEBI:18420"/>
    </ligand>
</feature>
<dbReference type="OrthoDB" id="9805026at2"/>
<comment type="function">
    <text evidence="15">Digests double-stranded RNA. Involved in the processing of primary rRNA transcript to yield the immediate precursors to the large and small rRNAs (23S and 16S). Processes some mRNAs, and tRNAs when they are encoded in the rRNA operon. Processes pre-crRNA and tracrRNA of type II CRISPR loci if present in the organism.</text>
</comment>
<evidence type="ECO:0000256" key="9">
    <source>
        <dbReference type="ARBA" id="ARBA00022722"/>
    </source>
</evidence>
<dbReference type="Pfam" id="PF00035">
    <property type="entry name" value="dsrm"/>
    <property type="match status" value="1"/>
</dbReference>
<dbReference type="GO" id="GO:0005737">
    <property type="term" value="C:cytoplasm"/>
    <property type="evidence" value="ECO:0007669"/>
    <property type="project" value="UniProtKB-SubCell"/>
</dbReference>
<feature type="active site" evidence="15">
    <location>
        <position position="50"/>
    </location>
</feature>
<feature type="domain" description="DRBM" evidence="17">
    <location>
        <begin position="161"/>
        <end position="230"/>
    </location>
</feature>
<dbReference type="SUPFAM" id="SSF69065">
    <property type="entry name" value="RNase III domain-like"/>
    <property type="match status" value="1"/>
</dbReference>
<dbReference type="Pfam" id="PF14622">
    <property type="entry name" value="Ribonucleas_3_3"/>
    <property type="match status" value="1"/>
</dbReference>
<dbReference type="GO" id="GO:0004525">
    <property type="term" value="F:ribonuclease III activity"/>
    <property type="evidence" value="ECO:0007669"/>
    <property type="project" value="UniProtKB-UniRule"/>
</dbReference>
<keyword evidence="14 15" id="KW-0694">RNA-binding</keyword>
<dbReference type="STRING" id="39480.EUAN_04590"/>
<evidence type="ECO:0000259" key="17">
    <source>
        <dbReference type="PROSITE" id="PS50137"/>
    </source>
</evidence>
<evidence type="ECO:0000256" key="10">
    <source>
        <dbReference type="ARBA" id="ARBA00022723"/>
    </source>
</evidence>
<dbReference type="InterPro" id="IPR011907">
    <property type="entry name" value="RNase_III"/>
</dbReference>
<dbReference type="RefSeq" id="WP_071061283.1">
    <property type="nucleotide sequence ID" value="NZ_MKIE01000002.1"/>
</dbReference>
<reference evidence="19 20" key="1">
    <citation type="submission" date="2016-09" db="EMBL/GenBank/DDBJ databases">
        <title>Genome sequence of Eubacterium angustum.</title>
        <authorList>
            <person name="Poehlein A."/>
            <person name="Daniel R."/>
        </authorList>
    </citation>
    <scope>NUCLEOTIDE SEQUENCE [LARGE SCALE GENOMIC DNA]</scope>
    <source>
        <strain evidence="19 20">DSM 1989</strain>
    </source>
</reference>
<evidence type="ECO:0000256" key="12">
    <source>
        <dbReference type="ARBA" id="ARBA00022801"/>
    </source>
</evidence>
<dbReference type="GO" id="GO:0046872">
    <property type="term" value="F:metal ion binding"/>
    <property type="evidence" value="ECO:0007669"/>
    <property type="project" value="UniProtKB-KW"/>
</dbReference>
<dbReference type="InterPro" id="IPR000999">
    <property type="entry name" value="RNase_III_dom"/>
</dbReference>
<evidence type="ECO:0000256" key="8">
    <source>
        <dbReference type="ARBA" id="ARBA00022694"/>
    </source>
</evidence>
<dbReference type="GO" id="GO:0003725">
    <property type="term" value="F:double-stranded RNA binding"/>
    <property type="evidence" value="ECO:0007669"/>
    <property type="project" value="TreeGrafter"/>
</dbReference>
<evidence type="ECO:0000256" key="7">
    <source>
        <dbReference type="ARBA" id="ARBA00022664"/>
    </source>
</evidence>
<name>A0A1S1V8E2_9FIRM</name>
<evidence type="ECO:0000256" key="11">
    <source>
        <dbReference type="ARBA" id="ARBA00022759"/>
    </source>
</evidence>
<gene>
    <name evidence="15 19" type="primary">rnc</name>
    <name evidence="19" type="ORF">EUAN_04590</name>
</gene>
<comment type="caution">
    <text evidence="19">The sequence shown here is derived from an EMBL/GenBank/DDBJ whole genome shotgun (WGS) entry which is preliminary data.</text>
</comment>
<comment type="subunit">
    <text evidence="4 15">Homodimer.</text>
</comment>
<dbReference type="Proteomes" id="UP000180254">
    <property type="component" value="Unassembled WGS sequence"/>
</dbReference>
<evidence type="ECO:0000256" key="6">
    <source>
        <dbReference type="ARBA" id="ARBA00022552"/>
    </source>
</evidence>
<evidence type="ECO:0000256" key="13">
    <source>
        <dbReference type="ARBA" id="ARBA00022842"/>
    </source>
</evidence>
<dbReference type="GO" id="GO:0042802">
    <property type="term" value="F:identical protein binding"/>
    <property type="evidence" value="ECO:0007669"/>
    <property type="project" value="UniProtKB-ARBA"/>
</dbReference>
<dbReference type="FunFam" id="3.30.160.20:FF:000003">
    <property type="entry name" value="Ribonuclease 3"/>
    <property type="match status" value="1"/>
</dbReference>
<dbReference type="Gene3D" id="1.10.1520.10">
    <property type="entry name" value="Ribonuclease III domain"/>
    <property type="match status" value="1"/>
</dbReference>
<accession>A0A1S1V8E2</accession>
<dbReference type="GO" id="GO:0019843">
    <property type="term" value="F:rRNA binding"/>
    <property type="evidence" value="ECO:0007669"/>
    <property type="project" value="UniProtKB-KW"/>
</dbReference>
<comment type="similarity">
    <text evidence="3">Belongs to the ribonuclease III family.</text>
</comment>
<evidence type="ECO:0000313" key="19">
    <source>
        <dbReference type="EMBL" id="OHW62675.1"/>
    </source>
</evidence>
<evidence type="ECO:0000256" key="5">
    <source>
        <dbReference type="ARBA" id="ARBA00022490"/>
    </source>
</evidence>
<dbReference type="NCBIfam" id="TIGR02191">
    <property type="entry name" value="RNaseIII"/>
    <property type="match status" value="1"/>
</dbReference>
<keyword evidence="8 15" id="KW-0819">tRNA processing</keyword>
<keyword evidence="5 15" id="KW-0963">Cytoplasm</keyword>
<feature type="domain" description="RNase III" evidence="18">
    <location>
        <begin position="4"/>
        <end position="133"/>
    </location>
</feature>
<evidence type="ECO:0000256" key="1">
    <source>
        <dbReference type="ARBA" id="ARBA00000109"/>
    </source>
</evidence>
<evidence type="ECO:0000256" key="14">
    <source>
        <dbReference type="ARBA" id="ARBA00022884"/>
    </source>
</evidence>
<evidence type="ECO:0000256" key="16">
    <source>
        <dbReference type="SAM" id="MobiDB-lite"/>
    </source>
</evidence>
<evidence type="ECO:0000256" key="15">
    <source>
        <dbReference type="HAMAP-Rule" id="MF_00104"/>
    </source>
</evidence>
<keyword evidence="9 15" id="KW-0540">Nuclease</keyword>
<dbReference type="EMBL" id="MKIE01000002">
    <property type="protein sequence ID" value="OHW62675.1"/>
    <property type="molecule type" value="Genomic_DNA"/>
</dbReference>
<dbReference type="GO" id="GO:0006397">
    <property type="term" value="P:mRNA processing"/>
    <property type="evidence" value="ECO:0007669"/>
    <property type="project" value="UniProtKB-UniRule"/>
</dbReference>
<dbReference type="HAMAP" id="MF_00104">
    <property type="entry name" value="RNase_III"/>
    <property type="match status" value="1"/>
</dbReference>
<dbReference type="PROSITE" id="PS50137">
    <property type="entry name" value="DS_RBD"/>
    <property type="match status" value="1"/>
</dbReference>
<protein>
    <recommendedName>
        <fullName evidence="15">Ribonuclease 3</fullName>
        <ecNumber evidence="15">3.1.26.3</ecNumber>
    </recommendedName>
    <alternativeName>
        <fullName evidence="15">Ribonuclease III</fullName>
        <shortName evidence="15">RNase III</shortName>
    </alternativeName>
</protein>
<dbReference type="InterPro" id="IPR014720">
    <property type="entry name" value="dsRBD_dom"/>
</dbReference>
<comment type="subcellular location">
    <subcellularLocation>
        <location evidence="2 15">Cytoplasm</location>
    </subcellularLocation>
</comment>